<feature type="signal peptide" evidence="1">
    <location>
        <begin position="1"/>
        <end position="22"/>
    </location>
</feature>
<feature type="chain" id="PRO_5001794736" evidence="1">
    <location>
        <begin position="23"/>
        <end position="310"/>
    </location>
</feature>
<keyword evidence="1" id="KW-0732">Signal</keyword>
<keyword evidence="3" id="KW-1185">Reference proteome</keyword>
<proteinExistence type="predicted"/>
<evidence type="ECO:0000313" key="3">
    <source>
        <dbReference type="Proteomes" id="UP000030764"/>
    </source>
</evidence>
<accession>A0A085LLJ4</accession>
<gene>
    <name evidence="2" type="ORF">M513_13286</name>
</gene>
<dbReference type="Proteomes" id="UP000030764">
    <property type="component" value="Unassembled WGS sequence"/>
</dbReference>
<evidence type="ECO:0000256" key="1">
    <source>
        <dbReference type="SAM" id="SignalP"/>
    </source>
</evidence>
<dbReference type="AlphaFoldDB" id="A0A085LLJ4"/>
<organism evidence="2 3">
    <name type="scientific">Trichuris suis</name>
    <name type="common">pig whipworm</name>
    <dbReference type="NCBI Taxonomy" id="68888"/>
    <lineage>
        <taxon>Eukaryota</taxon>
        <taxon>Metazoa</taxon>
        <taxon>Ecdysozoa</taxon>
        <taxon>Nematoda</taxon>
        <taxon>Enoplea</taxon>
        <taxon>Dorylaimia</taxon>
        <taxon>Trichinellida</taxon>
        <taxon>Trichuridae</taxon>
        <taxon>Trichuris</taxon>
    </lineage>
</organism>
<dbReference type="Gene3D" id="3.90.79.10">
    <property type="entry name" value="Nucleoside Triphosphate Pyrophosphohydrolase"/>
    <property type="match status" value="1"/>
</dbReference>
<name>A0A085LLJ4_9BILA</name>
<dbReference type="EMBL" id="KL363418">
    <property type="protein sequence ID" value="KFD45840.1"/>
    <property type="molecule type" value="Genomic_DNA"/>
</dbReference>
<sequence>MELSCIPFLLATLTSLLQPTAQVVLQWDVGEERSFQNTAKSFIRLAISPHTYNSSSTTVAVKCAGRRNAPYGITIRLLEMRECTCVEGMSMDDICDKWRYPGSDFPQLQIPDYMKSVHSDVLAYMPPQIEKRGFSASFFDNSWPKNRHERTGFGGLGHLGKFGPNYVLYLVVTSKNGYELKIVTEESDEPFALPLFISEDKKVGKPFITKCAENIRDEMGNCSDAELRLIVKRRRVLHEEYLKDRLNTDNAWMEGLIVHLHDSNGRCFGLMTQAKRSRKGRYRWASLPKGTRGIEDFLSSIVSQFVANYK</sequence>
<reference evidence="2 3" key="1">
    <citation type="journal article" date="2014" name="Nat. Genet.">
        <title>Genome and transcriptome of the porcine whipworm Trichuris suis.</title>
        <authorList>
            <person name="Jex A.R."/>
            <person name="Nejsum P."/>
            <person name="Schwarz E.M."/>
            <person name="Hu L."/>
            <person name="Young N.D."/>
            <person name="Hall R.S."/>
            <person name="Korhonen P.K."/>
            <person name="Liao S."/>
            <person name="Thamsborg S."/>
            <person name="Xia J."/>
            <person name="Xu P."/>
            <person name="Wang S."/>
            <person name="Scheerlinck J.P."/>
            <person name="Hofmann A."/>
            <person name="Sternberg P.W."/>
            <person name="Wang J."/>
            <person name="Gasser R.B."/>
        </authorList>
    </citation>
    <scope>NUCLEOTIDE SEQUENCE [LARGE SCALE GENOMIC DNA]</scope>
    <source>
        <strain evidence="2">DCEP-RM93M</strain>
    </source>
</reference>
<protein>
    <submittedName>
        <fullName evidence="2">Uncharacterized protein</fullName>
    </submittedName>
</protein>
<evidence type="ECO:0000313" key="2">
    <source>
        <dbReference type="EMBL" id="KFD45840.1"/>
    </source>
</evidence>